<dbReference type="Proteomes" id="UP000829398">
    <property type="component" value="Chromosome 5"/>
</dbReference>
<reference evidence="2" key="1">
    <citation type="journal article" date="2023" name="Hortic. Res.">
        <title>A chromosome-level phased genome enabling allele-level studies in sweet orange: a case study on citrus Huanglongbing tolerance.</title>
        <authorList>
            <person name="Wu B."/>
            <person name="Yu Q."/>
            <person name="Deng Z."/>
            <person name="Duan Y."/>
            <person name="Luo F."/>
            <person name="Gmitter F. Jr."/>
        </authorList>
    </citation>
    <scope>NUCLEOTIDE SEQUENCE [LARGE SCALE GENOMIC DNA]</scope>
    <source>
        <strain evidence="2">cv. Valencia</strain>
    </source>
</reference>
<organism evidence="1 2">
    <name type="scientific">Citrus sinensis</name>
    <name type="common">Sweet orange</name>
    <name type="synonym">Citrus aurantium var. sinensis</name>
    <dbReference type="NCBI Taxonomy" id="2711"/>
    <lineage>
        <taxon>Eukaryota</taxon>
        <taxon>Viridiplantae</taxon>
        <taxon>Streptophyta</taxon>
        <taxon>Embryophyta</taxon>
        <taxon>Tracheophyta</taxon>
        <taxon>Spermatophyta</taxon>
        <taxon>Magnoliopsida</taxon>
        <taxon>eudicotyledons</taxon>
        <taxon>Gunneridae</taxon>
        <taxon>Pentapetalae</taxon>
        <taxon>rosids</taxon>
        <taxon>malvids</taxon>
        <taxon>Sapindales</taxon>
        <taxon>Rutaceae</taxon>
        <taxon>Aurantioideae</taxon>
        <taxon>Citrus</taxon>
    </lineage>
</organism>
<accession>A0ACB8KB78</accession>
<protein>
    <submittedName>
        <fullName evidence="1">Uncharacterized protein</fullName>
    </submittedName>
</protein>
<name>A0ACB8KB78_CITSI</name>
<comment type="caution">
    <text evidence="1">The sequence shown here is derived from an EMBL/GenBank/DDBJ whole genome shotgun (WGS) entry which is preliminary data.</text>
</comment>
<evidence type="ECO:0000313" key="2">
    <source>
        <dbReference type="Proteomes" id="UP000829398"/>
    </source>
</evidence>
<gene>
    <name evidence="1" type="ORF">KPL71_014371</name>
</gene>
<evidence type="ECO:0000313" key="1">
    <source>
        <dbReference type="EMBL" id="KAH9751639.1"/>
    </source>
</evidence>
<sequence>MTKYPYHLCTTDQKNEEQNITPVAETVSISFHDKKNNYRVVNTSLLFVLFRTQLQILQNPAAPSLLVLFSSIINPDWVVDNKLGQTKFDGGYVHNGSLKAARWVFDAEWVVALLVLIVVQNLDKLGNIERNKIRCFAIAPTKCLSLNLAVRYEFAGHSMVVRGRGRRKRKIKEWFCLSQNGIV</sequence>
<keyword evidence="2" id="KW-1185">Reference proteome</keyword>
<proteinExistence type="predicted"/>
<dbReference type="EMBL" id="CM039174">
    <property type="protein sequence ID" value="KAH9751639.1"/>
    <property type="molecule type" value="Genomic_DNA"/>
</dbReference>